<dbReference type="GO" id="GO:0047499">
    <property type="term" value="F:calcium-independent phospholipase A2 activity"/>
    <property type="evidence" value="ECO:0007669"/>
    <property type="project" value="TreeGrafter"/>
</dbReference>
<dbReference type="InterPro" id="IPR002182">
    <property type="entry name" value="NB-ARC"/>
</dbReference>
<feature type="short sequence motif" description="GXSXG" evidence="4">
    <location>
        <begin position="62"/>
        <end position="66"/>
    </location>
</feature>
<dbReference type="OrthoDB" id="1658288at2759"/>
<dbReference type="GO" id="GO:0019369">
    <property type="term" value="P:arachidonate metabolic process"/>
    <property type="evidence" value="ECO:0007669"/>
    <property type="project" value="TreeGrafter"/>
</dbReference>
<feature type="non-terminal residue" evidence="6">
    <location>
        <position position="528"/>
    </location>
</feature>
<feature type="active site" description="Proton acceptor" evidence="4">
    <location>
        <position position="209"/>
    </location>
</feature>
<dbReference type="PROSITE" id="PS51635">
    <property type="entry name" value="PNPLA"/>
    <property type="match status" value="1"/>
</dbReference>
<dbReference type="GO" id="GO:0016042">
    <property type="term" value="P:lipid catabolic process"/>
    <property type="evidence" value="ECO:0007669"/>
    <property type="project" value="UniProtKB-UniRule"/>
</dbReference>
<dbReference type="PANTHER" id="PTHR24185">
    <property type="entry name" value="CALCIUM-INDEPENDENT PHOSPHOLIPASE A2-GAMMA"/>
    <property type="match status" value="1"/>
</dbReference>
<dbReference type="Gene3D" id="3.40.1090.10">
    <property type="entry name" value="Cytosolic phospholipase A2 catalytic domain"/>
    <property type="match status" value="1"/>
</dbReference>
<name>A0A4U0WVG3_9PEZI</name>
<comment type="caution">
    <text evidence="6">The sequence shown here is derived from an EMBL/GenBank/DDBJ whole genome shotgun (WGS) entry which is preliminary data.</text>
</comment>
<dbReference type="Proteomes" id="UP000308768">
    <property type="component" value="Unassembled WGS sequence"/>
</dbReference>
<organism evidence="6 7">
    <name type="scientific">Cryomyces minteri</name>
    <dbReference type="NCBI Taxonomy" id="331657"/>
    <lineage>
        <taxon>Eukaryota</taxon>
        <taxon>Fungi</taxon>
        <taxon>Dikarya</taxon>
        <taxon>Ascomycota</taxon>
        <taxon>Pezizomycotina</taxon>
        <taxon>Dothideomycetes</taxon>
        <taxon>Dothideomycetes incertae sedis</taxon>
        <taxon>Cryomyces</taxon>
    </lineage>
</organism>
<proteinExistence type="predicted"/>
<dbReference type="EMBL" id="NAJN01000889">
    <property type="protein sequence ID" value="TKA67662.1"/>
    <property type="molecule type" value="Genomic_DNA"/>
</dbReference>
<accession>A0A4U0WVG3</accession>
<feature type="domain" description="PNPLA" evidence="5">
    <location>
        <begin position="18"/>
        <end position="222"/>
    </location>
</feature>
<dbReference type="GO" id="GO:0046486">
    <property type="term" value="P:glycerolipid metabolic process"/>
    <property type="evidence" value="ECO:0007669"/>
    <property type="project" value="UniProtKB-ARBA"/>
</dbReference>
<evidence type="ECO:0000256" key="4">
    <source>
        <dbReference type="PROSITE-ProRule" id="PRU01161"/>
    </source>
</evidence>
<dbReference type="InterPro" id="IPR002641">
    <property type="entry name" value="PNPLA_dom"/>
</dbReference>
<reference evidence="6 7" key="1">
    <citation type="submission" date="2017-03" db="EMBL/GenBank/DDBJ databases">
        <title>Genomes of endolithic fungi from Antarctica.</title>
        <authorList>
            <person name="Coleine C."/>
            <person name="Masonjones S."/>
            <person name="Stajich J.E."/>
        </authorList>
    </citation>
    <scope>NUCLEOTIDE SEQUENCE [LARGE SCALE GENOMIC DNA]</scope>
    <source>
        <strain evidence="6 7">CCFEE 5187</strain>
    </source>
</reference>
<keyword evidence="7" id="KW-1185">Reference proteome</keyword>
<dbReference type="PANTHER" id="PTHR24185:SF1">
    <property type="entry name" value="CALCIUM-INDEPENDENT PHOSPHOLIPASE A2-GAMMA"/>
    <property type="match status" value="1"/>
</dbReference>
<dbReference type="STRING" id="331657.A0A4U0WVG3"/>
<dbReference type="Gene3D" id="3.40.50.300">
    <property type="entry name" value="P-loop containing nucleotide triphosphate hydrolases"/>
    <property type="match status" value="1"/>
</dbReference>
<dbReference type="AlphaFoldDB" id="A0A4U0WVG3"/>
<keyword evidence="1 4" id="KW-0378">Hydrolase</keyword>
<evidence type="ECO:0000256" key="2">
    <source>
        <dbReference type="ARBA" id="ARBA00022963"/>
    </source>
</evidence>
<gene>
    <name evidence="6" type="ORF">B0A49_08058</name>
</gene>
<dbReference type="InterPro" id="IPR027417">
    <property type="entry name" value="P-loop_NTPase"/>
</dbReference>
<dbReference type="GO" id="GO:0016020">
    <property type="term" value="C:membrane"/>
    <property type="evidence" value="ECO:0007669"/>
    <property type="project" value="TreeGrafter"/>
</dbReference>
<comment type="caution">
    <text evidence="4">Lacks conserved residue(s) required for the propagation of feature annotation.</text>
</comment>
<feature type="active site" description="Nucleophile" evidence="4">
    <location>
        <position position="64"/>
    </location>
</feature>
<evidence type="ECO:0000313" key="6">
    <source>
        <dbReference type="EMBL" id="TKA67662.1"/>
    </source>
</evidence>
<evidence type="ECO:0000259" key="5">
    <source>
        <dbReference type="PROSITE" id="PS51635"/>
    </source>
</evidence>
<keyword evidence="3 4" id="KW-0443">Lipid metabolism</keyword>
<evidence type="ECO:0000256" key="1">
    <source>
        <dbReference type="ARBA" id="ARBA00022801"/>
    </source>
</evidence>
<dbReference type="SUPFAM" id="SSF52540">
    <property type="entry name" value="P-loop containing nucleoside triphosphate hydrolases"/>
    <property type="match status" value="1"/>
</dbReference>
<protein>
    <recommendedName>
        <fullName evidence="5">PNPLA domain-containing protein</fullName>
    </recommendedName>
</protein>
<dbReference type="Pfam" id="PF00931">
    <property type="entry name" value="NB-ARC"/>
    <property type="match status" value="1"/>
</dbReference>
<dbReference type="Pfam" id="PF01734">
    <property type="entry name" value="Patatin"/>
    <property type="match status" value="1"/>
</dbReference>
<sequence length="528" mass="58890">MSVEVDQQKEKERPLRLLSLDGGGIRGLSELLILQEIMNRIKGKSKLDYEPRPCDYFDLVSGTSTGGLIALLLSRLKLTVPQATKAYLELAKYVFSEKKWFFQEGTFKSSKLKEAIQQQVELSLGQTTKNALMIDAQEPHPSCRAFVCAVAAHDYAAPTGPTLFRTYEVVKNKTLNCTIWEAGLATSAAPTFFKLIEIGESSAKIGYLDAGLGYNNPIELLIDEAQREFGRDRSLACIVSLGTGETDASYYERPDTFEKIVPVKLIKMLEKITTNAGAVAQRYERKFKDVPNTYFRLNKLGNVTQLTTGYLNEAKVSQEVDQLVDVLTGAQADQNYVKLGAVGGPLLPVLPIKWAFPENLPVNLNFVAREELDKAIRTHLSEESRICILQGMGGLGKTEMARNLAISKRGRCHVFWIDCRRQDEMISDFVAIGPMLVPGKATFDVAAVRTLLTLQDDWLIIIDNVDEEERLQYIRKFILSLPYQGQVLVTGRLTKTRGAVIGMVRYGLVWRSNHTKPAAYIITGLVLP</sequence>
<dbReference type="SUPFAM" id="SSF52151">
    <property type="entry name" value="FabD/lysophospholipase-like"/>
    <property type="match status" value="1"/>
</dbReference>
<evidence type="ECO:0000256" key="3">
    <source>
        <dbReference type="ARBA" id="ARBA00023098"/>
    </source>
</evidence>
<feature type="short sequence motif" description="GXGXXG" evidence="4">
    <location>
        <begin position="22"/>
        <end position="27"/>
    </location>
</feature>
<dbReference type="CDD" id="cd07216">
    <property type="entry name" value="Pat17_PNPLA8_PNPLA9_like3"/>
    <property type="match status" value="1"/>
</dbReference>
<dbReference type="InterPro" id="IPR016035">
    <property type="entry name" value="Acyl_Trfase/lysoPLipase"/>
</dbReference>
<keyword evidence="2 4" id="KW-0442">Lipid degradation</keyword>
<evidence type="ECO:0000313" key="7">
    <source>
        <dbReference type="Proteomes" id="UP000308768"/>
    </source>
</evidence>